<dbReference type="Proteomes" id="UP000789739">
    <property type="component" value="Unassembled WGS sequence"/>
</dbReference>
<evidence type="ECO:0000313" key="2">
    <source>
        <dbReference type="EMBL" id="CAG8609297.1"/>
    </source>
</evidence>
<gene>
    <name evidence="2" type="ORF">PBRASI_LOCUS8076</name>
</gene>
<evidence type="ECO:0000256" key="1">
    <source>
        <dbReference type="SAM" id="MobiDB-lite"/>
    </source>
</evidence>
<comment type="caution">
    <text evidence="2">The sequence shown here is derived from an EMBL/GenBank/DDBJ whole genome shotgun (WGS) entry which is preliminary data.</text>
</comment>
<feature type="compositionally biased region" description="Low complexity" evidence="1">
    <location>
        <begin position="106"/>
        <end position="115"/>
    </location>
</feature>
<name>A0A9N9CS96_9GLOM</name>
<evidence type="ECO:0000313" key="3">
    <source>
        <dbReference type="Proteomes" id="UP000789739"/>
    </source>
</evidence>
<reference evidence="2" key="1">
    <citation type="submission" date="2021-06" db="EMBL/GenBank/DDBJ databases">
        <authorList>
            <person name="Kallberg Y."/>
            <person name="Tangrot J."/>
            <person name="Rosling A."/>
        </authorList>
    </citation>
    <scope>NUCLEOTIDE SEQUENCE</scope>
    <source>
        <strain evidence="2">BR232B</strain>
    </source>
</reference>
<protein>
    <submittedName>
        <fullName evidence="2">4273_t:CDS:1</fullName>
    </submittedName>
</protein>
<dbReference type="AlphaFoldDB" id="A0A9N9CS96"/>
<dbReference type="OrthoDB" id="10338195at2759"/>
<accession>A0A9N9CS96</accession>
<dbReference type="EMBL" id="CAJVPI010001366">
    <property type="protein sequence ID" value="CAG8609297.1"/>
    <property type="molecule type" value="Genomic_DNA"/>
</dbReference>
<proteinExistence type="predicted"/>
<keyword evidence="3" id="KW-1185">Reference proteome</keyword>
<organism evidence="2 3">
    <name type="scientific">Paraglomus brasilianum</name>
    <dbReference type="NCBI Taxonomy" id="144538"/>
    <lineage>
        <taxon>Eukaryota</taxon>
        <taxon>Fungi</taxon>
        <taxon>Fungi incertae sedis</taxon>
        <taxon>Mucoromycota</taxon>
        <taxon>Glomeromycotina</taxon>
        <taxon>Glomeromycetes</taxon>
        <taxon>Paraglomerales</taxon>
        <taxon>Paraglomeraceae</taxon>
        <taxon>Paraglomus</taxon>
    </lineage>
</organism>
<sequence>MTENLKPPKLSFPFKPDTLAEMIRELYNAGHASITIIFRPQFQLVLGDKVIDDTRIYNATEEYSTPMRYASPQKQKAKESVTAPVTQREVNELITAIMDLKKDLSGSRMPSSSRSDGTGSDILSNPMHPNMTSTTARSSPVASPLPNPQQESASKARKYPPRAYPSMPFLVDEDYYDLCRLLRNAAKGTVTPLTFRAITNPEDIRGRLNKEFGISRNRRATFRSRLKATIRLGELQLYLKNNPKTMSVQQSRDALQCPWDEAEKHIQYATQTYILFQGLGQEAYSKLEENTLSFLEDLSPSELTIVMDYAKGVASGKYRLPDGMSDMEDSDKDEF</sequence>
<feature type="compositionally biased region" description="Polar residues" evidence="1">
    <location>
        <begin position="130"/>
        <end position="141"/>
    </location>
</feature>
<feature type="region of interest" description="Disordered" evidence="1">
    <location>
        <begin position="104"/>
        <end position="163"/>
    </location>
</feature>